<protein>
    <recommendedName>
        <fullName evidence="4">ABC transporter permease</fullName>
    </recommendedName>
</protein>
<feature type="non-terminal residue" evidence="2">
    <location>
        <position position="1"/>
    </location>
</feature>
<feature type="transmembrane region" description="Helical" evidence="1">
    <location>
        <begin position="58"/>
        <end position="76"/>
    </location>
</feature>
<reference evidence="2 3" key="1">
    <citation type="submission" date="2021-03" db="EMBL/GenBank/DDBJ databases">
        <title>Metabolic Capacity of the Antarctic Cyanobacterium Phormidium pseudopriestleyi that Sustains Oxygenic Photosynthesis in the Presence of Hydrogen Sulfide.</title>
        <authorList>
            <person name="Lumian J.E."/>
            <person name="Jungblut A.D."/>
            <person name="Dillon M.L."/>
            <person name="Hawes I."/>
            <person name="Doran P.T."/>
            <person name="Mackey T.J."/>
            <person name="Dick G.J."/>
            <person name="Grettenberger C.L."/>
            <person name="Sumner D.Y."/>
        </authorList>
    </citation>
    <scope>NUCLEOTIDE SEQUENCE [LARGE SCALE GENOMIC DNA]</scope>
    <source>
        <strain evidence="2 3">FRX01</strain>
    </source>
</reference>
<feature type="transmembrane region" description="Helical" evidence="1">
    <location>
        <begin position="228"/>
        <end position="247"/>
    </location>
</feature>
<keyword evidence="1" id="KW-0472">Membrane</keyword>
<feature type="transmembrane region" description="Helical" evidence="1">
    <location>
        <begin position="23"/>
        <end position="46"/>
    </location>
</feature>
<evidence type="ECO:0000313" key="2">
    <source>
        <dbReference type="EMBL" id="MBO0350458.1"/>
    </source>
</evidence>
<feature type="transmembrane region" description="Helical" evidence="1">
    <location>
        <begin position="259"/>
        <end position="283"/>
    </location>
</feature>
<keyword evidence="1" id="KW-1133">Transmembrane helix</keyword>
<feature type="transmembrane region" description="Helical" evidence="1">
    <location>
        <begin position="331"/>
        <end position="355"/>
    </location>
</feature>
<dbReference type="EMBL" id="JAFLQW010000409">
    <property type="protein sequence ID" value="MBO0350458.1"/>
    <property type="molecule type" value="Genomic_DNA"/>
</dbReference>
<feature type="transmembrane region" description="Helical" evidence="1">
    <location>
        <begin position="290"/>
        <end position="311"/>
    </location>
</feature>
<organism evidence="2 3">
    <name type="scientific">Phormidium pseudopriestleyi FRX01</name>
    <dbReference type="NCBI Taxonomy" id="1759528"/>
    <lineage>
        <taxon>Bacteria</taxon>
        <taxon>Bacillati</taxon>
        <taxon>Cyanobacteriota</taxon>
        <taxon>Cyanophyceae</taxon>
        <taxon>Oscillatoriophycideae</taxon>
        <taxon>Oscillatoriales</taxon>
        <taxon>Oscillatoriaceae</taxon>
        <taxon>Phormidium</taxon>
    </lineage>
</organism>
<proteinExistence type="predicted"/>
<dbReference type="RefSeq" id="WP_422894338.1">
    <property type="nucleotide sequence ID" value="NZ_JAFLQW010000409.1"/>
</dbReference>
<evidence type="ECO:0008006" key="4">
    <source>
        <dbReference type="Google" id="ProtNLM"/>
    </source>
</evidence>
<feature type="transmembrane region" description="Helical" evidence="1">
    <location>
        <begin position="96"/>
        <end position="117"/>
    </location>
</feature>
<feature type="transmembrane region" description="Helical" evidence="1">
    <location>
        <begin position="138"/>
        <end position="156"/>
    </location>
</feature>
<evidence type="ECO:0000256" key="1">
    <source>
        <dbReference type="SAM" id="Phobius"/>
    </source>
</evidence>
<evidence type="ECO:0000313" key="3">
    <source>
        <dbReference type="Proteomes" id="UP000664844"/>
    </source>
</evidence>
<keyword evidence="1" id="KW-0812">Transmembrane</keyword>
<accession>A0ABS3FTS6</accession>
<sequence length="386" mass="43233">FAIPLHLLCAIAGGIPLGWVFGFYAVLVALGTFLYTASLLNVLFVAQVQYQAIVSSALAGWLGTNFVSFILYYFSWDDSKFNGFGFKWFFWEDLANNYNLGFSWLFISLLVGSYWIWQGLNRQFKNPNGTLLSKAQSYGLVASVQIWILGFFYPVINQANMEETLMPMMLGISILTGVMFLLIIPAISPQRKTLLDWARYAHEERRQGLKRPYSKWQDWIWGERSPSVVAIAINLGIVAIIWMPWILLWNGSFDATLKAGVALLMTLNLIWIYSAIAQSLYLIKFPKPGLLSMGMVMATLSLPPLAFGLFFKSVSVNTTLWMLFVFGSPWVALMQASTMATFLSLLGQFAAIAALTLTLNHQIHRAGASHSKVLFAANQSKITPKV</sequence>
<dbReference type="Proteomes" id="UP000664844">
    <property type="component" value="Unassembled WGS sequence"/>
</dbReference>
<feature type="transmembrane region" description="Helical" evidence="1">
    <location>
        <begin position="168"/>
        <end position="187"/>
    </location>
</feature>
<keyword evidence="3" id="KW-1185">Reference proteome</keyword>
<name>A0ABS3FTS6_9CYAN</name>
<gene>
    <name evidence="2" type="ORF">J0895_15420</name>
</gene>
<comment type="caution">
    <text evidence="2">The sequence shown here is derived from an EMBL/GenBank/DDBJ whole genome shotgun (WGS) entry which is preliminary data.</text>
</comment>